<keyword evidence="2" id="KW-0540">Nuclease</keyword>
<protein>
    <submittedName>
        <fullName evidence="2">HNH endonuclease domain protein</fullName>
    </submittedName>
</protein>
<gene>
    <name evidence="2" type="ORF">RHRU231_450108</name>
</gene>
<dbReference type="EMBL" id="CCSD01000056">
    <property type="protein sequence ID" value="CDZ88941.1"/>
    <property type="molecule type" value="Genomic_DNA"/>
</dbReference>
<dbReference type="InterPro" id="IPR029471">
    <property type="entry name" value="HNH_5"/>
</dbReference>
<dbReference type="Pfam" id="PF14279">
    <property type="entry name" value="HNH_5"/>
    <property type="match status" value="1"/>
</dbReference>
<dbReference type="InterPro" id="IPR003615">
    <property type="entry name" value="HNH_nuc"/>
</dbReference>
<evidence type="ECO:0000313" key="3">
    <source>
        <dbReference type="Proteomes" id="UP000042997"/>
    </source>
</evidence>
<dbReference type="Gene3D" id="1.10.30.50">
    <property type="match status" value="1"/>
</dbReference>
<feature type="domain" description="HNH nuclease" evidence="1">
    <location>
        <begin position="6"/>
        <end position="59"/>
    </location>
</feature>
<sequence>MAVSRRLRFEILKRDRHTCRYCGASAPDVALHVDHVTPVALGGSDEPTNLVTACKDCNLGKSATSPDAATVQGVAKDAIRWARAIRLVAQEREESRQHWEVAIDAFHCEWEARTIPEGWPNSNMPLPDGWESSVMTFFNAGLTLGDIETALDKASAKRCMGGSDRWRYFCGICWSIIKESHKRAAQILETEGVA</sequence>
<dbReference type="AlphaFoldDB" id="A0A098BMJ8"/>
<evidence type="ECO:0000259" key="1">
    <source>
        <dbReference type="SMART" id="SM00507"/>
    </source>
</evidence>
<name>A0A098BMJ8_9NOCA</name>
<proteinExistence type="predicted"/>
<reference evidence="2 3" key="1">
    <citation type="journal article" date="2014" name="Genome Announc.">
        <title>Draft Genome Sequence of Propane- and Butane-Oxidizing Actinobacterium Rhodococcus ruber IEGM 231.</title>
        <authorList>
            <person name="Ivshina I.B."/>
            <person name="Kuyukina M.S."/>
            <person name="Krivoruchko A.V."/>
            <person name="Barbe V."/>
            <person name="Fischer C."/>
        </authorList>
    </citation>
    <scope>NUCLEOTIDE SEQUENCE [LARGE SCALE GENOMIC DNA]</scope>
</reference>
<dbReference type="SMART" id="SM00507">
    <property type="entry name" value="HNHc"/>
    <property type="match status" value="1"/>
</dbReference>
<dbReference type="CDD" id="cd00085">
    <property type="entry name" value="HNHc"/>
    <property type="match status" value="1"/>
</dbReference>
<dbReference type="PANTHER" id="PTHR33877">
    <property type="entry name" value="SLL1193 PROTEIN"/>
    <property type="match status" value="1"/>
</dbReference>
<evidence type="ECO:0000313" key="2">
    <source>
        <dbReference type="EMBL" id="CDZ88941.1"/>
    </source>
</evidence>
<dbReference type="GO" id="GO:0004519">
    <property type="term" value="F:endonuclease activity"/>
    <property type="evidence" value="ECO:0007669"/>
    <property type="project" value="UniProtKB-KW"/>
</dbReference>
<keyword evidence="2" id="KW-0255">Endonuclease</keyword>
<accession>A0A098BMJ8</accession>
<dbReference type="PANTHER" id="PTHR33877:SF2">
    <property type="entry name" value="OS07G0170200 PROTEIN"/>
    <property type="match status" value="1"/>
</dbReference>
<keyword evidence="2" id="KW-0378">Hydrolase</keyword>
<dbReference type="InterPro" id="IPR052892">
    <property type="entry name" value="NA-targeting_endonuclease"/>
</dbReference>
<dbReference type="RefSeq" id="WP_269572212.1">
    <property type="nucleotide sequence ID" value="NZ_JAPWIU010000061.1"/>
</dbReference>
<organism evidence="2 3">
    <name type="scientific">Rhodococcus ruber</name>
    <dbReference type="NCBI Taxonomy" id="1830"/>
    <lineage>
        <taxon>Bacteria</taxon>
        <taxon>Bacillati</taxon>
        <taxon>Actinomycetota</taxon>
        <taxon>Actinomycetes</taxon>
        <taxon>Mycobacteriales</taxon>
        <taxon>Nocardiaceae</taxon>
        <taxon>Rhodococcus</taxon>
    </lineage>
</organism>
<dbReference type="Proteomes" id="UP000042997">
    <property type="component" value="Unassembled WGS sequence"/>
</dbReference>